<dbReference type="AlphaFoldDB" id="A0A150AWR5"/>
<evidence type="ECO:0000313" key="3">
    <source>
        <dbReference type="Proteomes" id="UP000075591"/>
    </source>
</evidence>
<evidence type="ECO:0000313" key="2">
    <source>
        <dbReference type="EMBL" id="KXX86270.1"/>
    </source>
</evidence>
<reference evidence="2 3" key="1">
    <citation type="submission" date="2015-12" db="EMBL/GenBank/DDBJ databases">
        <title>Bacillus cereus Group isolate.</title>
        <authorList>
            <person name="Kovac J."/>
        </authorList>
    </citation>
    <scope>NUCLEOTIDE SEQUENCE [LARGE SCALE GENOMIC DNA]</scope>
    <source>
        <strain evidence="2 3">FSL W8-0275</strain>
    </source>
</reference>
<protein>
    <submittedName>
        <fullName evidence="2">Uncharacterized protein</fullName>
    </submittedName>
</protein>
<feature type="compositionally biased region" description="Low complexity" evidence="1">
    <location>
        <begin position="40"/>
        <end position="58"/>
    </location>
</feature>
<dbReference type="EMBL" id="LOMT01000148">
    <property type="protein sequence ID" value="KXX86270.1"/>
    <property type="molecule type" value="Genomic_DNA"/>
</dbReference>
<evidence type="ECO:0000256" key="1">
    <source>
        <dbReference type="SAM" id="MobiDB-lite"/>
    </source>
</evidence>
<proteinExistence type="predicted"/>
<accession>A0A150AWR5</accession>
<feature type="region of interest" description="Disordered" evidence="1">
    <location>
        <begin position="34"/>
        <end position="58"/>
    </location>
</feature>
<organism evidence="2 3">
    <name type="scientific">Bacillus cereus</name>
    <dbReference type="NCBI Taxonomy" id="1396"/>
    <lineage>
        <taxon>Bacteria</taxon>
        <taxon>Bacillati</taxon>
        <taxon>Bacillota</taxon>
        <taxon>Bacilli</taxon>
        <taxon>Bacillales</taxon>
        <taxon>Bacillaceae</taxon>
        <taxon>Bacillus</taxon>
        <taxon>Bacillus cereus group</taxon>
    </lineage>
</organism>
<dbReference type="InterPro" id="IPR021201">
    <property type="entry name" value="Leader_pep_exosporium"/>
</dbReference>
<gene>
    <name evidence="2" type="ORF">AT274_10190</name>
</gene>
<sequence>MSYESENYPKGLNLDDFISVGAFDSNLVGPTLPPIPPFTLPTGATGSTGPTGDTDPTGVTDLQDLQVLLELPALQQQLLQRLSFLVVLMLDFSAQQDHLVQIHKRSLM</sequence>
<comment type="caution">
    <text evidence="2">The sequence shown here is derived from an EMBL/GenBank/DDBJ whole genome shotgun (WGS) entry which is preliminary data.</text>
</comment>
<dbReference type="Proteomes" id="UP000075591">
    <property type="component" value="Unassembled WGS sequence"/>
</dbReference>
<name>A0A150AWR5_BACCE</name>
<dbReference type="NCBIfam" id="TIGR03720">
    <property type="entry name" value="exospor_lead"/>
    <property type="match status" value="1"/>
</dbReference>